<gene>
    <name evidence="2" type="ORF">PR048_008055</name>
</gene>
<dbReference type="Pfam" id="PF18701">
    <property type="entry name" value="DUF5641"/>
    <property type="match status" value="1"/>
</dbReference>
<sequence length="65" mass="7763">MEPLTAVPAVDSITVPVIHCKCWRLVECIYQRWHCEYLHTEQQRSKWWTKPAKLLQKGSLLLVWD</sequence>
<dbReference type="EMBL" id="JARBHB010000003">
    <property type="protein sequence ID" value="KAJ8888564.1"/>
    <property type="molecule type" value="Genomic_DNA"/>
</dbReference>
<keyword evidence="3" id="KW-1185">Reference proteome</keyword>
<dbReference type="Proteomes" id="UP001159363">
    <property type="component" value="Chromosome 3"/>
</dbReference>
<reference evidence="2 3" key="1">
    <citation type="submission" date="2023-02" db="EMBL/GenBank/DDBJ databases">
        <title>LHISI_Scaffold_Assembly.</title>
        <authorList>
            <person name="Stuart O.P."/>
            <person name="Cleave R."/>
            <person name="Magrath M.J.L."/>
            <person name="Mikheyev A.S."/>
        </authorList>
    </citation>
    <scope>NUCLEOTIDE SEQUENCE [LARGE SCALE GENOMIC DNA]</scope>
    <source>
        <strain evidence="2">Daus_M_001</strain>
        <tissue evidence="2">Leg muscle</tissue>
    </source>
</reference>
<accession>A0ABQ9HWU6</accession>
<evidence type="ECO:0000313" key="2">
    <source>
        <dbReference type="EMBL" id="KAJ8888564.1"/>
    </source>
</evidence>
<dbReference type="InterPro" id="IPR040676">
    <property type="entry name" value="DUF5641"/>
</dbReference>
<evidence type="ECO:0000259" key="1">
    <source>
        <dbReference type="Pfam" id="PF18701"/>
    </source>
</evidence>
<evidence type="ECO:0000313" key="3">
    <source>
        <dbReference type="Proteomes" id="UP001159363"/>
    </source>
</evidence>
<feature type="domain" description="DUF5641" evidence="1">
    <location>
        <begin position="25"/>
        <end position="63"/>
    </location>
</feature>
<organism evidence="2 3">
    <name type="scientific">Dryococelus australis</name>
    <dbReference type="NCBI Taxonomy" id="614101"/>
    <lineage>
        <taxon>Eukaryota</taxon>
        <taxon>Metazoa</taxon>
        <taxon>Ecdysozoa</taxon>
        <taxon>Arthropoda</taxon>
        <taxon>Hexapoda</taxon>
        <taxon>Insecta</taxon>
        <taxon>Pterygota</taxon>
        <taxon>Neoptera</taxon>
        <taxon>Polyneoptera</taxon>
        <taxon>Phasmatodea</taxon>
        <taxon>Verophasmatodea</taxon>
        <taxon>Anareolatae</taxon>
        <taxon>Phasmatidae</taxon>
        <taxon>Eurycanthinae</taxon>
        <taxon>Dryococelus</taxon>
    </lineage>
</organism>
<proteinExistence type="predicted"/>
<name>A0ABQ9HWU6_9NEOP</name>
<comment type="caution">
    <text evidence="2">The sequence shown here is derived from an EMBL/GenBank/DDBJ whole genome shotgun (WGS) entry which is preliminary data.</text>
</comment>
<protein>
    <recommendedName>
        <fullName evidence="1">DUF5641 domain-containing protein</fullName>
    </recommendedName>
</protein>